<reference evidence="2" key="4">
    <citation type="submission" date="2023-01" db="EMBL/GenBank/DDBJ databases">
        <title>Draft genome sequence of Methylobacterium oxalidis strain NBRC 107715.</title>
        <authorList>
            <person name="Sun Q."/>
            <person name="Mori K."/>
        </authorList>
    </citation>
    <scope>NUCLEOTIDE SEQUENCE</scope>
    <source>
        <strain evidence="2">NBRC 107715</strain>
    </source>
</reference>
<dbReference type="Proteomes" id="UP000321960">
    <property type="component" value="Unassembled WGS sequence"/>
</dbReference>
<evidence type="ECO:0000313" key="4">
    <source>
        <dbReference type="Proteomes" id="UP001156856"/>
    </source>
</evidence>
<protein>
    <submittedName>
        <fullName evidence="1">Uncharacterized protein</fullName>
    </submittedName>
</protein>
<accession>A0A512J9B8</accession>
<name>A0A512J9B8_9HYPH</name>
<reference evidence="4" key="2">
    <citation type="journal article" date="2019" name="Int. J. Syst. Evol. Microbiol.">
        <title>The Global Catalogue of Microorganisms (GCM) 10K type strain sequencing project: providing services to taxonomists for standard genome sequencing and annotation.</title>
        <authorList>
            <consortium name="The Broad Institute Genomics Platform"/>
            <consortium name="The Broad Institute Genome Sequencing Center for Infectious Disease"/>
            <person name="Wu L."/>
            <person name="Ma J."/>
        </authorList>
    </citation>
    <scope>NUCLEOTIDE SEQUENCE [LARGE SCALE GENOMIC DNA]</scope>
    <source>
        <strain evidence="4">NBRC 107715</strain>
    </source>
</reference>
<evidence type="ECO:0000313" key="3">
    <source>
        <dbReference type="Proteomes" id="UP000321960"/>
    </source>
</evidence>
<evidence type="ECO:0000313" key="2">
    <source>
        <dbReference type="EMBL" id="GLS63874.1"/>
    </source>
</evidence>
<evidence type="ECO:0000313" key="1">
    <source>
        <dbReference type="EMBL" id="GEP06548.1"/>
    </source>
</evidence>
<sequence length="57" mass="5715">MLSGGGISEGMLLQVDAFGSFASPAPGAAGALVRAHVRAILRKIPRLPLASAEVKSA</sequence>
<reference evidence="2" key="1">
    <citation type="journal article" date="2014" name="Int. J. Syst. Evol. Microbiol.">
        <title>Complete genome of a new Firmicutes species belonging to the dominant human colonic microbiota ('Ruminococcus bicirculans') reveals two chromosomes and a selective capacity to utilize plant glucans.</title>
        <authorList>
            <consortium name="NISC Comparative Sequencing Program"/>
            <person name="Wegmann U."/>
            <person name="Louis P."/>
            <person name="Goesmann A."/>
            <person name="Henrissat B."/>
            <person name="Duncan S.H."/>
            <person name="Flint H.J."/>
        </authorList>
    </citation>
    <scope>NUCLEOTIDE SEQUENCE</scope>
    <source>
        <strain evidence="2">NBRC 107715</strain>
    </source>
</reference>
<gene>
    <name evidence="2" type="ORF">GCM10007888_22550</name>
    <name evidence="1" type="ORF">MOX02_45860</name>
</gene>
<dbReference type="AlphaFoldDB" id="A0A512J9B8"/>
<reference evidence="1 3" key="3">
    <citation type="submission" date="2019-07" db="EMBL/GenBank/DDBJ databases">
        <title>Whole genome shotgun sequence of Methylobacterium oxalidis NBRC 107715.</title>
        <authorList>
            <person name="Hosoyama A."/>
            <person name="Uohara A."/>
            <person name="Ohji S."/>
            <person name="Ichikawa N."/>
        </authorList>
    </citation>
    <scope>NUCLEOTIDE SEQUENCE [LARGE SCALE GENOMIC DNA]</scope>
    <source>
        <strain evidence="1 3">NBRC 107715</strain>
    </source>
</reference>
<dbReference type="EMBL" id="BSPK01000031">
    <property type="protein sequence ID" value="GLS63874.1"/>
    <property type="molecule type" value="Genomic_DNA"/>
</dbReference>
<dbReference type="RefSeq" id="WP_170267958.1">
    <property type="nucleotide sequence ID" value="NZ_BJZU01000105.1"/>
</dbReference>
<keyword evidence="4" id="KW-1185">Reference proteome</keyword>
<organism evidence="1 3">
    <name type="scientific">Methylobacterium oxalidis</name>
    <dbReference type="NCBI Taxonomy" id="944322"/>
    <lineage>
        <taxon>Bacteria</taxon>
        <taxon>Pseudomonadati</taxon>
        <taxon>Pseudomonadota</taxon>
        <taxon>Alphaproteobacteria</taxon>
        <taxon>Hyphomicrobiales</taxon>
        <taxon>Methylobacteriaceae</taxon>
        <taxon>Methylobacterium</taxon>
    </lineage>
</organism>
<dbReference type="EMBL" id="BJZU01000105">
    <property type="protein sequence ID" value="GEP06548.1"/>
    <property type="molecule type" value="Genomic_DNA"/>
</dbReference>
<comment type="caution">
    <text evidence="1">The sequence shown here is derived from an EMBL/GenBank/DDBJ whole genome shotgun (WGS) entry which is preliminary data.</text>
</comment>
<dbReference type="Proteomes" id="UP001156856">
    <property type="component" value="Unassembled WGS sequence"/>
</dbReference>
<proteinExistence type="predicted"/>